<feature type="transmembrane region" description="Helical" evidence="1">
    <location>
        <begin position="24"/>
        <end position="50"/>
    </location>
</feature>
<sequence>MSEKIKTPENKNLKSQFVENKGKLILVGVITAVITAWNYIIIPFALAYGFTLPPIPLDKVIHFIMLGGF</sequence>
<evidence type="ECO:0000313" key="2">
    <source>
        <dbReference type="EMBL" id="AHJ86880.1"/>
    </source>
</evidence>
<dbReference type="Proteomes" id="UP000032000">
    <property type="component" value="Segment"/>
</dbReference>
<keyword evidence="1" id="KW-0812">Transmembrane</keyword>
<keyword evidence="3" id="KW-1185">Reference proteome</keyword>
<evidence type="ECO:0000256" key="1">
    <source>
        <dbReference type="SAM" id="Phobius"/>
    </source>
</evidence>
<dbReference type="RefSeq" id="YP_009126233.1">
    <property type="nucleotide sequence ID" value="NC_026607.2"/>
</dbReference>
<gene>
    <name evidence="2" type="ORF">STP4a_024</name>
</gene>
<proteinExistence type="predicted"/>
<dbReference type="EMBL" id="KJ000058">
    <property type="protein sequence ID" value="AHJ86880.1"/>
    <property type="molecule type" value="Genomic_DNA"/>
</dbReference>
<organism evidence="2 3">
    <name type="scientific">Salmonella phage STP4-a</name>
    <dbReference type="NCBI Taxonomy" id="1445860"/>
    <lineage>
        <taxon>Viruses</taxon>
        <taxon>Duplodnaviria</taxon>
        <taxon>Heunggongvirae</taxon>
        <taxon>Uroviricota</taxon>
        <taxon>Caudoviricetes</taxon>
        <taxon>Pantevenvirales</taxon>
        <taxon>Straboviridae</taxon>
        <taxon>Tevenvirinae</taxon>
        <taxon>Gelderlandvirus</taxon>
        <taxon>Gelderlandvirus stp4a</taxon>
    </lineage>
</organism>
<reference evidence="2" key="1">
    <citation type="submission" date="2015-06" db="EMBL/GenBank/DDBJ databases">
        <title>Genomic characterization of STP4-a, a novel T4 virulent phage infecting Salmonella.</title>
        <authorList>
            <person name="Li M."/>
            <person name="Wang J."/>
            <person name="Lin H."/>
            <person name="Han F."/>
        </authorList>
    </citation>
    <scope>NUCLEOTIDE SEQUENCE [LARGE SCALE GENOMIC DNA]</scope>
</reference>
<dbReference type="KEGG" id="vg:23681043"/>
<keyword evidence="1" id="KW-0472">Membrane</keyword>
<name>A0A0B4L8Z9_9CAUD</name>
<keyword evidence="1" id="KW-1133">Transmembrane helix</keyword>
<accession>A0A0B4L8Z9</accession>
<protein>
    <submittedName>
        <fullName evidence="2">Uncharacterized protein</fullName>
    </submittedName>
</protein>
<dbReference type="GeneID" id="23681043"/>
<evidence type="ECO:0000313" key="3">
    <source>
        <dbReference type="Proteomes" id="UP000032000"/>
    </source>
</evidence>